<protein>
    <submittedName>
        <fullName evidence="1">Uncharacterized protein</fullName>
    </submittedName>
</protein>
<comment type="caution">
    <text evidence="1">The sequence shown here is derived from an EMBL/GenBank/DDBJ whole genome shotgun (WGS) entry which is preliminary data.</text>
</comment>
<proteinExistence type="predicted"/>
<evidence type="ECO:0000313" key="1">
    <source>
        <dbReference type="EMBL" id="MCI63331.1"/>
    </source>
</evidence>
<evidence type="ECO:0000313" key="2">
    <source>
        <dbReference type="Proteomes" id="UP000265520"/>
    </source>
</evidence>
<dbReference type="AlphaFoldDB" id="A0A392TQ87"/>
<name>A0A392TQ87_9FABA</name>
<dbReference type="Proteomes" id="UP000265520">
    <property type="component" value="Unassembled WGS sequence"/>
</dbReference>
<organism evidence="1 2">
    <name type="scientific">Trifolium medium</name>
    <dbReference type="NCBI Taxonomy" id="97028"/>
    <lineage>
        <taxon>Eukaryota</taxon>
        <taxon>Viridiplantae</taxon>
        <taxon>Streptophyta</taxon>
        <taxon>Embryophyta</taxon>
        <taxon>Tracheophyta</taxon>
        <taxon>Spermatophyta</taxon>
        <taxon>Magnoliopsida</taxon>
        <taxon>eudicotyledons</taxon>
        <taxon>Gunneridae</taxon>
        <taxon>Pentapetalae</taxon>
        <taxon>rosids</taxon>
        <taxon>fabids</taxon>
        <taxon>Fabales</taxon>
        <taxon>Fabaceae</taxon>
        <taxon>Papilionoideae</taxon>
        <taxon>50 kb inversion clade</taxon>
        <taxon>NPAAA clade</taxon>
        <taxon>Hologalegina</taxon>
        <taxon>IRL clade</taxon>
        <taxon>Trifolieae</taxon>
        <taxon>Trifolium</taxon>
    </lineage>
</organism>
<accession>A0A392TQ87</accession>
<dbReference type="EMBL" id="LXQA010635136">
    <property type="protein sequence ID" value="MCI63331.1"/>
    <property type="molecule type" value="Genomic_DNA"/>
</dbReference>
<reference evidence="1 2" key="1">
    <citation type="journal article" date="2018" name="Front. Plant Sci.">
        <title>Red Clover (Trifolium pratense) and Zigzag Clover (T. medium) - A Picture of Genomic Similarities and Differences.</title>
        <authorList>
            <person name="Dluhosova J."/>
            <person name="Istvanek J."/>
            <person name="Nedelnik J."/>
            <person name="Repkova J."/>
        </authorList>
    </citation>
    <scope>NUCLEOTIDE SEQUENCE [LARGE SCALE GENOMIC DNA]</scope>
    <source>
        <strain evidence="2">cv. 10/8</strain>
        <tissue evidence="1">Leaf</tissue>
    </source>
</reference>
<keyword evidence="2" id="KW-1185">Reference proteome</keyword>
<feature type="non-terminal residue" evidence="1">
    <location>
        <position position="31"/>
    </location>
</feature>
<sequence length="31" mass="3502">MINVFNMLEAEGTAEIMRIRQYASASQGITR</sequence>